<evidence type="ECO:0008006" key="3">
    <source>
        <dbReference type="Google" id="ProtNLM"/>
    </source>
</evidence>
<dbReference type="InterPro" id="IPR023393">
    <property type="entry name" value="START-like_dom_sf"/>
</dbReference>
<dbReference type="Pfam" id="PF06240">
    <property type="entry name" value="COXG"/>
    <property type="match status" value="1"/>
</dbReference>
<dbReference type="InterPro" id="IPR010419">
    <property type="entry name" value="CO_DH_gsu"/>
</dbReference>
<proteinExistence type="predicted"/>
<evidence type="ECO:0000313" key="2">
    <source>
        <dbReference type="Proteomes" id="UP000637074"/>
    </source>
</evidence>
<dbReference type="EMBL" id="BNDS01000005">
    <property type="protein sequence ID" value="GHH98084.1"/>
    <property type="molecule type" value="Genomic_DNA"/>
</dbReference>
<evidence type="ECO:0000313" key="1">
    <source>
        <dbReference type="EMBL" id="GHH98084.1"/>
    </source>
</evidence>
<dbReference type="Gene3D" id="3.30.530.20">
    <property type="match status" value="1"/>
</dbReference>
<gene>
    <name evidence="1" type="ORF">AM1BK_16270</name>
</gene>
<dbReference type="RefSeq" id="WP_191271572.1">
    <property type="nucleotide sequence ID" value="NZ_BNDS01000005.1"/>
</dbReference>
<dbReference type="Proteomes" id="UP000637074">
    <property type="component" value="Unassembled WGS sequence"/>
</dbReference>
<name>A0ABQ3MZH8_9BACI</name>
<comment type="caution">
    <text evidence="1">The sequence shown here is derived from an EMBL/GenBank/DDBJ whole genome shotgun (WGS) entry which is preliminary data.</text>
</comment>
<keyword evidence="2" id="KW-1185">Reference proteome</keyword>
<organism evidence="1 2">
    <name type="scientific">Neobacillus kokaensis</name>
    <dbReference type="NCBI Taxonomy" id="2759023"/>
    <lineage>
        <taxon>Bacteria</taxon>
        <taxon>Bacillati</taxon>
        <taxon>Bacillota</taxon>
        <taxon>Bacilli</taxon>
        <taxon>Bacillales</taxon>
        <taxon>Bacillaceae</taxon>
        <taxon>Neobacillus</taxon>
    </lineage>
</organism>
<accession>A0ABQ3MZH8</accession>
<sequence>MPSGMHQVEVGLPINKVWDFVKNMDNWAPLIPGYIQHQKYTNRQSSWEFYSNIGFIKKKISLMVTIKEWMEPTKVTFALKGINEKLSGGGYFLAEAIDENKTRITSFLDITAGGAMGPIINAVLKSNLLKVTKEMTSAIAVKLEKL</sequence>
<dbReference type="CDD" id="cd07812">
    <property type="entry name" value="SRPBCC"/>
    <property type="match status" value="1"/>
</dbReference>
<reference evidence="1 2" key="1">
    <citation type="journal article" date="2022" name="Int. J. Syst. Evol. Microbiol.">
        <title>Neobacillus kokaensis sp. nov., isolated from soil.</title>
        <authorList>
            <person name="Yuki K."/>
            <person name="Matsubara H."/>
            <person name="Yamaguchi S."/>
        </authorList>
    </citation>
    <scope>NUCLEOTIDE SEQUENCE [LARGE SCALE GENOMIC DNA]</scope>
    <source>
        <strain evidence="1 2">LOB 377</strain>
    </source>
</reference>
<dbReference type="SUPFAM" id="SSF55961">
    <property type="entry name" value="Bet v1-like"/>
    <property type="match status" value="1"/>
</dbReference>
<protein>
    <recommendedName>
        <fullName evidence="3">Carbon monoxide dehydrogenase</fullName>
    </recommendedName>
</protein>